<reference evidence="2" key="1">
    <citation type="submission" date="2021-02" db="EMBL/GenBank/DDBJ databases">
        <authorList>
            <person name="Nowell W R."/>
        </authorList>
    </citation>
    <scope>NUCLEOTIDE SEQUENCE</scope>
</reference>
<gene>
    <name evidence="2" type="ORF">JXQ802_LOCUS6889</name>
</gene>
<keyword evidence="3" id="KW-1185">Reference proteome</keyword>
<feature type="coiled-coil region" evidence="1">
    <location>
        <begin position="24"/>
        <end position="65"/>
    </location>
</feature>
<organism evidence="2 3">
    <name type="scientific">Rotaria sordida</name>
    <dbReference type="NCBI Taxonomy" id="392033"/>
    <lineage>
        <taxon>Eukaryota</taxon>
        <taxon>Metazoa</taxon>
        <taxon>Spiralia</taxon>
        <taxon>Gnathifera</taxon>
        <taxon>Rotifera</taxon>
        <taxon>Eurotatoria</taxon>
        <taxon>Bdelloidea</taxon>
        <taxon>Philodinida</taxon>
        <taxon>Philodinidae</taxon>
        <taxon>Rotaria</taxon>
    </lineage>
</organism>
<protein>
    <submittedName>
        <fullName evidence="2">Uncharacterized protein</fullName>
    </submittedName>
</protein>
<keyword evidence="1" id="KW-0175">Coiled coil</keyword>
<evidence type="ECO:0000313" key="3">
    <source>
        <dbReference type="Proteomes" id="UP000663870"/>
    </source>
</evidence>
<evidence type="ECO:0000313" key="2">
    <source>
        <dbReference type="EMBL" id="CAF0855037.1"/>
    </source>
</evidence>
<comment type="caution">
    <text evidence="2">The sequence shown here is derived from an EMBL/GenBank/DDBJ whole genome shotgun (WGS) entry which is preliminary data.</text>
</comment>
<name>A0A813WBA3_9BILA</name>
<dbReference type="EMBL" id="CAJNOL010000111">
    <property type="protein sequence ID" value="CAF0855037.1"/>
    <property type="molecule type" value="Genomic_DNA"/>
</dbReference>
<dbReference type="Proteomes" id="UP000663870">
    <property type="component" value="Unassembled WGS sequence"/>
</dbReference>
<sequence length="151" mass="18748">MCRERTIDDRNVDNTVDEENNELIQQIHNELNELLLTTINLQEESKRLENEAKNLIYENIQMQIEARLLKDKYYYRRRYSFLKRKKSFNFKQLKKQIKIQRKNFFKFERRLCAKYEQPLYNIISNSKNNFEQQQQQRQFRRIRSISTESID</sequence>
<proteinExistence type="predicted"/>
<dbReference type="AlphaFoldDB" id="A0A813WBA3"/>
<evidence type="ECO:0000256" key="1">
    <source>
        <dbReference type="SAM" id="Coils"/>
    </source>
</evidence>
<accession>A0A813WBA3</accession>